<feature type="domain" description="MAM" evidence="2">
    <location>
        <begin position="1173"/>
        <end position="1335"/>
    </location>
</feature>
<protein>
    <submittedName>
        <fullName evidence="4">MAM and LDL-receptor class A domain-containing protein 1-like</fullName>
    </submittedName>
</protein>
<feature type="domain" description="MAM" evidence="2">
    <location>
        <begin position="1337"/>
        <end position="1500"/>
    </location>
</feature>
<accession>A0A8B7YV93</accession>
<feature type="domain" description="MAM" evidence="2">
    <location>
        <begin position="831"/>
        <end position="995"/>
    </location>
</feature>
<dbReference type="SUPFAM" id="SSF49899">
    <property type="entry name" value="Concanavalin A-like lectins/glucanases"/>
    <property type="match status" value="11"/>
</dbReference>
<feature type="domain" description="MAM" evidence="2">
    <location>
        <begin position="1504"/>
        <end position="1664"/>
    </location>
</feature>
<dbReference type="GeneID" id="110982359"/>
<dbReference type="PRINTS" id="PR00020">
    <property type="entry name" value="MAMDOMAIN"/>
</dbReference>
<feature type="region of interest" description="Disordered" evidence="1">
    <location>
        <begin position="34"/>
        <end position="56"/>
    </location>
</feature>
<dbReference type="Gene3D" id="2.60.120.200">
    <property type="match status" value="11"/>
</dbReference>
<evidence type="ECO:0000313" key="3">
    <source>
        <dbReference type="Proteomes" id="UP000694845"/>
    </source>
</evidence>
<feature type="domain" description="MAM" evidence="2">
    <location>
        <begin position="665"/>
        <end position="829"/>
    </location>
</feature>
<dbReference type="Pfam" id="PF00629">
    <property type="entry name" value="MAM"/>
    <property type="match status" value="10"/>
</dbReference>
<feature type="domain" description="MAM" evidence="2">
    <location>
        <begin position="501"/>
        <end position="663"/>
    </location>
</feature>
<dbReference type="OMA" id="WINDRNT"/>
<name>A0A8B7YV93_ACAPL</name>
<dbReference type="InterPro" id="IPR013320">
    <property type="entry name" value="ConA-like_dom_sf"/>
</dbReference>
<dbReference type="PANTHER" id="PTHR23282">
    <property type="entry name" value="APICAL ENDOSOMAL GLYCOPROTEIN PRECURSOR"/>
    <property type="match status" value="1"/>
</dbReference>
<dbReference type="GO" id="GO:0016020">
    <property type="term" value="C:membrane"/>
    <property type="evidence" value="ECO:0007669"/>
    <property type="project" value="InterPro"/>
</dbReference>
<dbReference type="OrthoDB" id="412155at2759"/>
<evidence type="ECO:0000259" key="2">
    <source>
        <dbReference type="PROSITE" id="PS50060"/>
    </source>
</evidence>
<proteinExistence type="predicted"/>
<dbReference type="KEGG" id="aplc:110982359"/>
<keyword evidence="3" id="KW-1185">Reference proteome</keyword>
<dbReference type="RefSeq" id="XP_022096405.1">
    <property type="nucleotide sequence ID" value="XM_022240713.1"/>
</dbReference>
<feature type="domain" description="MAM" evidence="2">
    <location>
        <begin position="14"/>
        <end position="174"/>
    </location>
</feature>
<dbReference type="PANTHER" id="PTHR23282:SF101">
    <property type="entry name" value="MAM DOMAIN-CONTAINING PROTEIN"/>
    <property type="match status" value="1"/>
</dbReference>
<reference evidence="4" key="1">
    <citation type="submission" date="2025-08" db="UniProtKB">
        <authorList>
            <consortium name="RefSeq"/>
        </authorList>
    </citation>
    <scope>IDENTIFICATION</scope>
</reference>
<dbReference type="InterPro" id="IPR051560">
    <property type="entry name" value="MAM_domain-containing"/>
</dbReference>
<organism evidence="3 4">
    <name type="scientific">Acanthaster planci</name>
    <name type="common">Crown-of-thorns starfish</name>
    <dbReference type="NCBI Taxonomy" id="133434"/>
    <lineage>
        <taxon>Eukaryota</taxon>
        <taxon>Metazoa</taxon>
        <taxon>Echinodermata</taxon>
        <taxon>Eleutherozoa</taxon>
        <taxon>Asterozoa</taxon>
        <taxon>Asteroidea</taxon>
        <taxon>Valvatacea</taxon>
        <taxon>Valvatida</taxon>
        <taxon>Acanthasteridae</taxon>
        <taxon>Acanthaster</taxon>
    </lineage>
</organism>
<dbReference type="CDD" id="cd06263">
    <property type="entry name" value="MAM"/>
    <property type="match status" value="10"/>
</dbReference>
<dbReference type="SMART" id="SM00137">
    <property type="entry name" value="MAM"/>
    <property type="match status" value="10"/>
</dbReference>
<dbReference type="Proteomes" id="UP000694845">
    <property type="component" value="Unplaced"/>
</dbReference>
<dbReference type="PROSITE" id="PS50060">
    <property type="entry name" value="MAM_2"/>
    <property type="match status" value="11"/>
</dbReference>
<feature type="domain" description="MAM" evidence="2">
    <location>
        <begin position="1009"/>
        <end position="1171"/>
    </location>
</feature>
<gene>
    <name evidence="4" type="primary">LOC110982359</name>
</gene>
<evidence type="ECO:0000256" key="1">
    <source>
        <dbReference type="SAM" id="MobiDB-lite"/>
    </source>
</evidence>
<dbReference type="InterPro" id="IPR000998">
    <property type="entry name" value="MAM_dom"/>
</dbReference>
<sequence>MPSKADPSIYAGNVSCDFETPLCSWNDDPSGDFLWTRKRGSTPSSGTGPSGDHTTGNGYYVYIESSGRSQGDRARLISGEITPPSPAQAICLEFHYHMFGTSVGTLNLFSRLGTTDTALWSRTGTQSGNRWHRAELTITMSTKYKLVLEGIRGNTYSSDIAVDDILYTEADCPPRRVCTVELDSCGLIQDKNDDFDWSRVQASALATSSGPHEDKSTGTANGYVMYLDPTQGSVNQRAVMYTSQFDPNSFGECATFWYHMHGQNAGTLTVTEDATSTVVFTKTGNQGNMWRFGAASIPPTTKKYRILIEGKHGAGSVDHIALDNFDIRVGPCDPVGYCDFERNMCGWTNELQKDDFDWVRTRGQDATHWLSPPQDHTTLTDKGFYMLIEGTLFPSGKKAWLVSEHLPQADPACLTFWLYMHGTGAGTINIYMMNPASGTMQKKFSSTGDRGSFWHEVQVDVASGIEHQVVMEVIEGTNNNATVAIDDVAFDQVQCKVGSAFDCDFEADLCGFTQPIDDDFDWTRAQKTPSSSTGPSTDHTLGSGAGYFIYIEASFPRQAGDKAWLVSPNVPQQTASRCLDFWYHMYGDDIDTFNVYANTTSTGLGVPILKRVGTREDKWYRAQVEIVRSSEDFQYVFEGIVGNSYEGDQALDDIRVYDGECEATHFCEFQDPNLCGYKQDTKDDFDWTHNKGPTPSFYTGPTADYSYGTPEGYYMYIECSPPRPNDIARLISPVFVPDQSTKDACWTFFFHMYGADIGTLKVLMRDQNLQDTTIFTASGDNYGDRWLLGRATVTSKTAYQIVFEATAGSGYMSDIAIDHVGYKAGVCPEKGSCDFEDNICTWTNSQDDEFDWLRLSDSTWSSYTGPSEDHTCYYMYIETSSPRTSGDYAYLESEVFPKSPLTGSCMSFWYHMYGSDIGEMLIFSRGRGNNSRLEESLWYLQKEQSVNSTDWKFGQVGLYFNYDYQITFEGVVGTSFLGDIAIDDISFSHTGFCQFQPRTADPATLARNISCNFEKNTCRWVQDKSDDLNWIRQSGPTFGWDTGPNGDHTTGQGYYLLLDAWSGALGSNEVGRITSRTINPTSLTGGCLTWWYHMAGRDMGTMSMYLNDLTLQSIIKLWSRSGDQSGDWLMFQRTIKSGNKFTITFEGTMGSFWASDMALDDISFNEGSCPPTKWCDFEVDMCDWIQAVTDDFDWERKRGDEVHSGTILPLPDKTFETATGHFAYLSEKPPRVKGDQAIMYNSHYPATPTGECLHFWYHLHGTGVGSLAVHQYTGTLGNKMWERVGEQDDIWHRATVTLLSSISFFPAFVGTVGDPSGNGDIAIDEIDRKDGACLPPGYCDFQEDLCGWYNEPNDDQLDFERSSGATQSYNTGPSYDHTYGTQNGYYVFLETSWATKGDEAWLVSEHFQPSTTGDCLTLWYHMYGQGVDKMQVAQMDPTTKTKTVKQTVNGNQGDAWHELQVDLSSPTASYQIVIIAVVGKNYTSDIAVDDLHWTTGKCGTPKLQDCDFELNLCGYSQATDDDFDWTRAQGSTTSSQTGPPTDHTFGTDQGYYVYIEDSGQPYDDKARLLSPLVDNSHKSCISFYYHMFGSDIQTLNVYVQPQGGVLSQPIWTRSGTLDDRWYLGQFEAAFSSPYQIVYEGVASYSYQGDIALDDLKITDGNCKGTTRCTFEDTTLCSYIQETSDDFDWIVSHGPTPTKNTGPSVDVTLGTSSGKSDSVIFHLLIKLMDATCTLKQTRGQSVTRLPF</sequence>
<evidence type="ECO:0000313" key="4">
    <source>
        <dbReference type="RefSeq" id="XP_022096405.1"/>
    </source>
</evidence>
<dbReference type="PROSITE" id="PS00740">
    <property type="entry name" value="MAM_1"/>
    <property type="match status" value="1"/>
</dbReference>
<feature type="domain" description="MAM" evidence="2">
    <location>
        <begin position="1666"/>
        <end position="1713"/>
    </location>
</feature>
<feature type="domain" description="MAM" evidence="2">
    <location>
        <begin position="176"/>
        <end position="334"/>
    </location>
</feature>
<feature type="compositionally biased region" description="Low complexity" evidence="1">
    <location>
        <begin position="41"/>
        <end position="56"/>
    </location>
</feature>
<feature type="domain" description="MAM" evidence="2">
    <location>
        <begin position="336"/>
        <end position="497"/>
    </location>
</feature>